<dbReference type="Gene3D" id="3.20.20.100">
    <property type="entry name" value="NADP-dependent oxidoreductase domain"/>
    <property type="match status" value="1"/>
</dbReference>
<dbReference type="GO" id="GO:0016491">
    <property type="term" value="F:oxidoreductase activity"/>
    <property type="evidence" value="ECO:0007669"/>
    <property type="project" value="InterPro"/>
</dbReference>
<dbReference type="InterPro" id="IPR020471">
    <property type="entry name" value="AKR"/>
</dbReference>
<dbReference type="InterPro" id="IPR036812">
    <property type="entry name" value="NAD(P)_OxRdtase_dom_sf"/>
</dbReference>
<dbReference type="InterPro" id="IPR023210">
    <property type="entry name" value="NADP_OxRdtase_dom"/>
</dbReference>
<feature type="binding site" evidence="2">
    <location>
        <position position="111"/>
    </location>
    <ligand>
        <name>substrate</name>
    </ligand>
</feature>
<evidence type="ECO:0000256" key="1">
    <source>
        <dbReference type="PIRSR" id="PIRSR000097-1"/>
    </source>
</evidence>
<dbReference type="CDD" id="cd19138">
    <property type="entry name" value="AKR_YeaE"/>
    <property type="match status" value="1"/>
</dbReference>
<evidence type="ECO:0000313" key="6">
    <source>
        <dbReference type="Proteomes" id="UP000563853"/>
    </source>
</evidence>
<protein>
    <submittedName>
        <fullName evidence="5">Aldo/keto reductase</fullName>
    </submittedName>
</protein>
<dbReference type="SUPFAM" id="SSF51430">
    <property type="entry name" value="NAD(P)-linked oxidoreductase"/>
    <property type="match status" value="1"/>
</dbReference>
<feature type="active site" description="Proton donor" evidence="1">
    <location>
        <position position="52"/>
    </location>
</feature>
<dbReference type="PIRSF" id="PIRSF000097">
    <property type="entry name" value="AKR"/>
    <property type="match status" value="1"/>
</dbReference>
<name>A0A848C2B5_9LACO</name>
<dbReference type="Proteomes" id="UP000563853">
    <property type="component" value="Unassembled WGS sequence"/>
</dbReference>
<gene>
    <name evidence="5" type="ORF">HF863_01940</name>
</gene>
<comment type="caution">
    <text evidence="5">The sequence shown here is derived from an EMBL/GenBank/DDBJ whole genome shotgun (WGS) entry which is preliminary data.</text>
</comment>
<sequence>MKTVTIAGRKLPAIGIGTWHMGDQNRLREQEIAAIRAGVEAGARLIDTAEMYGNGRSEQLVGEAIKPYSREDLFIVDKVLPTNASRQRMERSLDRSLKNVGTDYFDLYLYHWRGMIPLSETVAELERLKQTGKIKAWGVSNFDVADLEELFNVVGGKNCQANEDLYNLGNRGIDYDLISYQVQHNLPLIAYSPVAQGDSLGTNLTSNQVIKEIATNHGVSPYQVLLAWTIRHPQVLAIPQTSNPKHAKENILAGEIKLTSDELAAIDTVFPAPKKKVGLEML</sequence>
<evidence type="ECO:0000259" key="4">
    <source>
        <dbReference type="Pfam" id="PF00248"/>
    </source>
</evidence>
<dbReference type="Pfam" id="PF00248">
    <property type="entry name" value="Aldo_ket_red"/>
    <property type="match status" value="1"/>
</dbReference>
<dbReference type="EMBL" id="JABAFP010000004">
    <property type="protein sequence ID" value="NME41543.1"/>
    <property type="molecule type" value="Genomic_DNA"/>
</dbReference>
<evidence type="ECO:0000256" key="3">
    <source>
        <dbReference type="PIRSR" id="PIRSR000097-3"/>
    </source>
</evidence>
<dbReference type="PRINTS" id="PR00069">
    <property type="entry name" value="ALDKETRDTASE"/>
</dbReference>
<reference evidence="5 6" key="1">
    <citation type="submission" date="2020-04" db="EMBL/GenBank/DDBJ databases">
        <authorList>
            <person name="Hitch T.C.A."/>
            <person name="Wylensek D."/>
            <person name="Clavel T."/>
        </authorList>
    </citation>
    <scope>NUCLEOTIDE SEQUENCE [LARGE SCALE GENOMIC DNA]</scope>
    <source>
        <strain evidence="5 6">WCA-389-WT-5H1</strain>
    </source>
</reference>
<proteinExistence type="predicted"/>
<feature type="domain" description="NADP-dependent oxidoreductase" evidence="4">
    <location>
        <begin position="13"/>
        <end position="268"/>
    </location>
</feature>
<evidence type="ECO:0000256" key="2">
    <source>
        <dbReference type="PIRSR" id="PIRSR000097-2"/>
    </source>
</evidence>
<feature type="site" description="Lowers pKa of active site Tyr" evidence="3">
    <location>
        <position position="78"/>
    </location>
</feature>
<organism evidence="5 6">
    <name type="scientific">Ligilactobacillus agilis</name>
    <dbReference type="NCBI Taxonomy" id="1601"/>
    <lineage>
        <taxon>Bacteria</taxon>
        <taxon>Bacillati</taxon>
        <taxon>Bacillota</taxon>
        <taxon>Bacilli</taxon>
        <taxon>Lactobacillales</taxon>
        <taxon>Lactobacillaceae</taxon>
        <taxon>Ligilactobacillus</taxon>
    </lineage>
</organism>
<dbReference type="RefSeq" id="WP_170091178.1">
    <property type="nucleotide sequence ID" value="NZ_JABAFP010000004.1"/>
</dbReference>
<dbReference type="PANTHER" id="PTHR43638">
    <property type="entry name" value="OXIDOREDUCTASE, ALDO/KETO REDUCTASE FAMILY PROTEIN"/>
    <property type="match status" value="1"/>
</dbReference>
<dbReference type="PANTHER" id="PTHR43638:SF3">
    <property type="entry name" value="ALDEHYDE REDUCTASE"/>
    <property type="match status" value="1"/>
</dbReference>
<accession>A0A848C2B5</accession>
<dbReference type="AlphaFoldDB" id="A0A848C2B5"/>
<evidence type="ECO:0000313" key="5">
    <source>
        <dbReference type="EMBL" id="NME41543.1"/>
    </source>
</evidence>